<reference evidence="2" key="1">
    <citation type="submission" date="2023-06" db="EMBL/GenBank/DDBJ databases">
        <title>COMPLETE SEQUENCE AND GENE ORGANIZATION OF THE MITOCHONDRIAL GENOME OF Longicollum sp.</title>
        <authorList>
            <person name="Ren Z."/>
            <person name="Fu P."/>
        </authorList>
    </citation>
    <scope>NUCLEOTIDE SEQUENCE</scope>
</reference>
<feature type="transmembrane region" description="Helical" evidence="1">
    <location>
        <begin position="50"/>
        <end position="70"/>
    </location>
</feature>
<dbReference type="AlphaFoldDB" id="A0AA49K4X4"/>
<sequence>MFSVGVMLMLSLCLVSGSLIGWLVIYEMVTVLYLVYAFNSLSMWQEVSEMLLVGVMVSVFVVAVVVSAYVRSLRAFGGSVVWVTSLGL</sequence>
<keyword evidence="1" id="KW-1133">Transmembrane helix</keyword>
<proteinExistence type="predicted"/>
<keyword evidence="1" id="KW-0472">Membrane</keyword>
<accession>A0AA49K4X4</accession>
<gene>
    <name evidence="2" type="primary">nad4l</name>
</gene>
<dbReference type="EMBL" id="OR215045">
    <property type="protein sequence ID" value="WKY96614.1"/>
    <property type="molecule type" value="Genomic_DNA"/>
</dbReference>
<geneLocation type="mitochondrion" evidence="2"/>
<protein>
    <submittedName>
        <fullName evidence="2">NADH dehydrogenase subunit 4L</fullName>
    </submittedName>
</protein>
<name>A0AA49K4X4_9BILA</name>
<feature type="transmembrane region" description="Helical" evidence="1">
    <location>
        <begin position="12"/>
        <end position="38"/>
    </location>
</feature>
<organism evidence="2">
    <name type="scientific">Longicollum sp.</name>
    <name type="common">in: thorny-headed worms</name>
    <dbReference type="NCBI Taxonomy" id="3073164"/>
    <lineage>
        <taxon>Eukaryota</taxon>
        <taxon>Metazoa</taxon>
        <taxon>Spiralia</taxon>
        <taxon>Lophotrochozoa</taxon>
        <taxon>Acanthocephala</taxon>
        <taxon>Palaeacanthocephala</taxon>
        <taxon>Echinorhynchida</taxon>
        <taxon>Pomphorhynchidae</taxon>
        <taxon>Longicollum</taxon>
    </lineage>
</organism>
<keyword evidence="1" id="KW-0812">Transmembrane</keyword>
<evidence type="ECO:0000313" key="2">
    <source>
        <dbReference type="EMBL" id="WKY96614.1"/>
    </source>
</evidence>
<keyword evidence="2" id="KW-0496">Mitochondrion</keyword>
<evidence type="ECO:0000256" key="1">
    <source>
        <dbReference type="SAM" id="Phobius"/>
    </source>
</evidence>